<dbReference type="GO" id="GO:0008270">
    <property type="term" value="F:zinc ion binding"/>
    <property type="evidence" value="ECO:0007669"/>
    <property type="project" value="UniProtKB-UniRule"/>
</dbReference>
<evidence type="ECO:0000256" key="3">
    <source>
        <dbReference type="ARBA" id="ARBA00022598"/>
    </source>
</evidence>
<dbReference type="AlphaFoldDB" id="A0A7W0C7K5"/>
<accession>A0A7W0C7K5</accession>
<dbReference type="CDD" id="cd00818">
    <property type="entry name" value="IleRS_core"/>
    <property type="match status" value="1"/>
</dbReference>
<sequence>MDYKKTLNLPKTGFPMKANLANREPEQLKKWEALNLYDMIRKDSATRRPFILHDGPPYANGNIHIGTALNKILKDIVVRSMQMTGYNAEYVPGWDCHGLPIEHNVDKALGPKKKNMSAVEIRQECRNYAEKYIDIQRNEFKRLGVMGQWDDPYLTMSYAYEAEIARQCGEFALQGSLFRSKKPIYWCSSCKTALAEAEIEYANEASPSIYVRFPLADDPAQVDPALAGKDVSLVIWTTTPWTLPANLAVALHPDFAYCAVETPDNGVLILARDLLETCMPIFGITDYQTIAKINPADLEKRKCRHPFLDQTSLIVLAGHVTLEAGTGCVHTAPGHGREDYEVGLSYGLDAYSPVDDSGRITEEIPEFSGQFVFEADSGIIERLRADGMLLARQNMTHSYPHCWRCKKPVIFRATPQWFISMDRTGLRQKALEAIDTVKWIPAWGRERIYSMIANRPDWCVSRQRSWGVPIAVFYCVQCGELMIRREVVDRVYAAFLENGADIWFQKDADYFLPQNTSCEKCGHTAFDKETNILDVWFDSGVSHAAVLDARDNLTWPADLYLEGSDQHRGWFHSSLLTAVGLKDKAPYRSVLTHGFVVDGEGRKMSKSVGNVIAPKKVIDKYGAEILRLWVAASDYKDDIRISDNILKQLSDAYRRIRNTCRFMLGNLYDFDPEKDRVGYGQMPDMDRYMLHRLQNLVGKCTAAYERYDYHVVYHSLYNYCTIDLSSVYLDILKDRLYTSPDQSRARRSAQTVMFHTLSALVRIMAPVLPFTAEEIWSYAPDWHGKQSSVHLAVFPEIRPDFTDADLAARWEKLLDIRGEATRVMEAARAKKIIGHSLDAHLTIAAASTLYELLASYKQDLRGFFIVSAVDLVSLEEADVDFEQTAMERIKIRVQPSDAEKCQRCWVHDPSVGHDEDQPGICRRCAASLAQSAAQETS</sequence>
<keyword evidence="5 12" id="KW-0547">Nucleotide-binding</keyword>
<evidence type="ECO:0000256" key="11">
    <source>
        <dbReference type="ARBA" id="ARBA00048359"/>
    </source>
</evidence>
<proteinExistence type="inferred from homology"/>
<evidence type="ECO:0000259" key="14">
    <source>
        <dbReference type="Pfam" id="PF06827"/>
    </source>
</evidence>
<dbReference type="HAMAP" id="MF_02002">
    <property type="entry name" value="Ile_tRNA_synth_type1"/>
    <property type="match status" value="1"/>
</dbReference>
<keyword evidence="7 12" id="KW-0067">ATP-binding</keyword>
<evidence type="ECO:0000256" key="4">
    <source>
        <dbReference type="ARBA" id="ARBA00022723"/>
    </source>
</evidence>
<dbReference type="Gene3D" id="3.40.50.620">
    <property type="entry name" value="HUPs"/>
    <property type="match status" value="2"/>
</dbReference>
<dbReference type="GO" id="GO:0004822">
    <property type="term" value="F:isoleucine-tRNA ligase activity"/>
    <property type="evidence" value="ECO:0007669"/>
    <property type="project" value="UniProtKB-UniRule"/>
</dbReference>
<evidence type="ECO:0000256" key="9">
    <source>
        <dbReference type="ARBA" id="ARBA00023146"/>
    </source>
</evidence>
<dbReference type="InterPro" id="IPR009008">
    <property type="entry name" value="Val/Leu/Ile-tRNA-synth_edit"/>
</dbReference>
<dbReference type="RefSeq" id="WP_181550280.1">
    <property type="nucleotide sequence ID" value="NZ_JACDUS010000002.1"/>
</dbReference>
<dbReference type="Gene3D" id="3.90.740.10">
    <property type="entry name" value="Valyl/Leucyl/Isoleucyl-tRNA synthetase, editing domain"/>
    <property type="match status" value="1"/>
</dbReference>
<comment type="catalytic activity">
    <reaction evidence="11 12">
        <text>tRNA(Ile) + L-isoleucine + ATP = L-isoleucyl-tRNA(Ile) + AMP + diphosphate</text>
        <dbReference type="Rhea" id="RHEA:11060"/>
        <dbReference type="Rhea" id="RHEA-COMP:9666"/>
        <dbReference type="Rhea" id="RHEA-COMP:9695"/>
        <dbReference type="ChEBI" id="CHEBI:30616"/>
        <dbReference type="ChEBI" id="CHEBI:33019"/>
        <dbReference type="ChEBI" id="CHEBI:58045"/>
        <dbReference type="ChEBI" id="CHEBI:78442"/>
        <dbReference type="ChEBI" id="CHEBI:78528"/>
        <dbReference type="ChEBI" id="CHEBI:456215"/>
        <dbReference type="EC" id="6.1.1.5"/>
    </reaction>
</comment>
<evidence type="ECO:0000313" key="16">
    <source>
        <dbReference type="EMBL" id="MBA2880613.1"/>
    </source>
</evidence>
<dbReference type="GO" id="GO:0000049">
    <property type="term" value="F:tRNA binding"/>
    <property type="evidence" value="ECO:0007669"/>
    <property type="project" value="InterPro"/>
</dbReference>
<evidence type="ECO:0000256" key="2">
    <source>
        <dbReference type="ARBA" id="ARBA00022490"/>
    </source>
</evidence>
<gene>
    <name evidence="12" type="primary">ileS</name>
    <name evidence="16" type="ORF">HNR65_000931</name>
</gene>
<evidence type="ECO:0000256" key="10">
    <source>
        <dbReference type="ARBA" id="ARBA00025217"/>
    </source>
</evidence>
<dbReference type="Pfam" id="PF08264">
    <property type="entry name" value="Anticodon_1"/>
    <property type="match status" value="1"/>
</dbReference>
<dbReference type="InterPro" id="IPR023585">
    <property type="entry name" value="Ile-tRNA-ligase_type1"/>
</dbReference>
<evidence type="ECO:0000256" key="7">
    <source>
        <dbReference type="ARBA" id="ARBA00022840"/>
    </source>
</evidence>
<keyword evidence="8 12" id="KW-0648">Protein biosynthesis</keyword>
<feature type="short sequence motif" description="'KMSKS' region" evidence="12">
    <location>
        <begin position="603"/>
        <end position="607"/>
    </location>
</feature>
<feature type="binding site" evidence="12">
    <location>
        <position position="924"/>
    </location>
    <ligand>
        <name>Zn(2+)</name>
        <dbReference type="ChEBI" id="CHEBI:29105"/>
    </ligand>
</feature>
<dbReference type="InterPro" id="IPR050081">
    <property type="entry name" value="Ile-tRNA_ligase"/>
</dbReference>
<evidence type="ECO:0000259" key="15">
    <source>
        <dbReference type="Pfam" id="PF08264"/>
    </source>
</evidence>
<feature type="binding site" evidence="12">
    <location>
        <position position="921"/>
    </location>
    <ligand>
        <name>Zn(2+)</name>
        <dbReference type="ChEBI" id="CHEBI:29105"/>
    </ligand>
</feature>
<evidence type="ECO:0000256" key="8">
    <source>
        <dbReference type="ARBA" id="ARBA00022917"/>
    </source>
</evidence>
<dbReference type="InterPro" id="IPR001412">
    <property type="entry name" value="aa-tRNA-synth_I_CS"/>
</dbReference>
<dbReference type="GO" id="GO:0006428">
    <property type="term" value="P:isoleucyl-tRNA aminoacylation"/>
    <property type="evidence" value="ECO:0007669"/>
    <property type="project" value="UniProtKB-UniRule"/>
</dbReference>
<organism evidence="16 17">
    <name type="scientific">Desulfosalsimonas propionicica</name>
    <dbReference type="NCBI Taxonomy" id="332175"/>
    <lineage>
        <taxon>Bacteria</taxon>
        <taxon>Pseudomonadati</taxon>
        <taxon>Thermodesulfobacteriota</taxon>
        <taxon>Desulfobacteria</taxon>
        <taxon>Desulfobacterales</taxon>
        <taxon>Desulfosalsimonadaceae</taxon>
        <taxon>Desulfosalsimonas</taxon>
    </lineage>
</organism>
<dbReference type="InterPro" id="IPR033708">
    <property type="entry name" value="Anticodon_Ile_BEm"/>
</dbReference>
<keyword evidence="3 12" id="KW-0436">Ligase</keyword>
<dbReference type="Proteomes" id="UP000525298">
    <property type="component" value="Unassembled WGS sequence"/>
</dbReference>
<dbReference type="InterPro" id="IPR014729">
    <property type="entry name" value="Rossmann-like_a/b/a_fold"/>
</dbReference>
<feature type="binding site" evidence="12">
    <location>
        <position position="901"/>
    </location>
    <ligand>
        <name>Zn(2+)</name>
        <dbReference type="ChEBI" id="CHEBI:29105"/>
    </ligand>
</feature>
<keyword evidence="9 12" id="KW-0030">Aminoacyl-tRNA synthetase</keyword>
<evidence type="ECO:0000256" key="5">
    <source>
        <dbReference type="ARBA" id="ARBA00022741"/>
    </source>
</evidence>
<dbReference type="SUPFAM" id="SSF47323">
    <property type="entry name" value="Anticodon-binding domain of a subclass of class I aminoacyl-tRNA synthetases"/>
    <property type="match status" value="1"/>
</dbReference>
<feature type="domain" description="Methionyl/Valyl/Leucyl/Isoleucyl-tRNA synthetase anticodon-binding" evidence="15">
    <location>
        <begin position="686"/>
        <end position="842"/>
    </location>
</feature>
<dbReference type="EMBL" id="JACDUS010000002">
    <property type="protein sequence ID" value="MBA2880613.1"/>
    <property type="molecule type" value="Genomic_DNA"/>
</dbReference>
<comment type="cofactor">
    <cofactor evidence="12">
        <name>Zn(2+)</name>
        <dbReference type="ChEBI" id="CHEBI:29105"/>
    </cofactor>
    <text evidence="12">Binds 1 zinc ion per subunit.</text>
</comment>
<dbReference type="NCBIfam" id="TIGR00392">
    <property type="entry name" value="ileS"/>
    <property type="match status" value="1"/>
</dbReference>
<keyword evidence="2 12" id="KW-0963">Cytoplasm</keyword>
<dbReference type="PANTHER" id="PTHR42765">
    <property type="entry name" value="SOLEUCYL-TRNA SYNTHETASE"/>
    <property type="match status" value="1"/>
</dbReference>
<feature type="domain" description="Aminoacyl-tRNA synthetase class Ia" evidence="13">
    <location>
        <begin position="28"/>
        <end position="642"/>
    </location>
</feature>
<feature type="binding site" evidence="12">
    <location>
        <position position="562"/>
    </location>
    <ligand>
        <name>L-isoleucyl-5'-AMP</name>
        <dbReference type="ChEBI" id="CHEBI:178002"/>
    </ligand>
</feature>
<keyword evidence="6 12" id="KW-0862">Zinc</keyword>
<feature type="binding site" evidence="12">
    <location>
        <position position="904"/>
    </location>
    <ligand>
        <name>Zn(2+)</name>
        <dbReference type="ChEBI" id="CHEBI:29105"/>
    </ligand>
</feature>
<dbReference type="FunFam" id="1.10.730.20:FF:000001">
    <property type="entry name" value="Isoleucine--tRNA ligase"/>
    <property type="match status" value="1"/>
</dbReference>
<dbReference type="Pfam" id="PF00133">
    <property type="entry name" value="tRNA-synt_1"/>
    <property type="match status" value="1"/>
</dbReference>
<protein>
    <recommendedName>
        <fullName evidence="12">Isoleucine--tRNA ligase</fullName>
        <ecNumber evidence="12">6.1.1.5</ecNumber>
    </recommendedName>
    <alternativeName>
        <fullName evidence="12">Isoleucyl-tRNA synthetase</fullName>
        <shortName evidence="12">IleRS</shortName>
    </alternativeName>
</protein>
<keyword evidence="17" id="KW-1185">Reference proteome</keyword>
<dbReference type="Gene3D" id="1.10.730.20">
    <property type="match status" value="1"/>
</dbReference>
<dbReference type="PRINTS" id="PR00984">
    <property type="entry name" value="TRNASYNTHILE"/>
</dbReference>
<reference evidence="16 17" key="1">
    <citation type="submission" date="2020-07" db="EMBL/GenBank/DDBJ databases">
        <title>Genomic Encyclopedia of Type Strains, Phase IV (KMG-IV): sequencing the most valuable type-strain genomes for metagenomic binning, comparative biology and taxonomic classification.</title>
        <authorList>
            <person name="Goeker M."/>
        </authorList>
    </citation>
    <scope>NUCLEOTIDE SEQUENCE [LARGE SCALE GENOMIC DNA]</scope>
    <source>
        <strain evidence="16 17">DSM 17721</strain>
    </source>
</reference>
<dbReference type="GO" id="GO:0005524">
    <property type="term" value="F:ATP binding"/>
    <property type="evidence" value="ECO:0007669"/>
    <property type="project" value="UniProtKB-UniRule"/>
</dbReference>
<comment type="function">
    <text evidence="10 12">Catalyzes the attachment of isoleucine to tRNA(Ile). As IleRS can inadvertently accommodate and process structurally similar amino acids such as valine, to avoid such errors it has two additional distinct tRNA(Ile)-dependent editing activities. One activity is designated as 'pretransfer' editing and involves the hydrolysis of activated Val-AMP. The other activity is designated 'posttransfer' editing and involves deacylation of mischarged Val-tRNA(Ile).</text>
</comment>
<dbReference type="SUPFAM" id="SSF50677">
    <property type="entry name" value="ValRS/IleRS/LeuRS editing domain"/>
    <property type="match status" value="1"/>
</dbReference>
<comment type="subunit">
    <text evidence="12">Monomer.</text>
</comment>
<evidence type="ECO:0000313" key="17">
    <source>
        <dbReference type="Proteomes" id="UP000525298"/>
    </source>
</evidence>
<evidence type="ECO:0000259" key="13">
    <source>
        <dbReference type="Pfam" id="PF00133"/>
    </source>
</evidence>
<evidence type="ECO:0000256" key="12">
    <source>
        <dbReference type="HAMAP-Rule" id="MF_02002"/>
    </source>
</evidence>
<dbReference type="InterPro" id="IPR009080">
    <property type="entry name" value="tRNAsynth_Ia_anticodon-bd"/>
</dbReference>
<comment type="subcellular location">
    <subcellularLocation>
        <location evidence="12">Cytoplasm</location>
    </subcellularLocation>
</comment>
<dbReference type="Gene3D" id="1.10.10.830">
    <property type="entry name" value="Ile-tRNA synthetase CP2 domain-like"/>
    <property type="match status" value="1"/>
</dbReference>
<dbReference type="SUPFAM" id="SSF52374">
    <property type="entry name" value="Nucleotidylyl transferase"/>
    <property type="match status" value="1"/>
</dbReference>
<dbReference type="InterPro" id="IPR002300">
    <property type="entry name" value="aa-tRNA-synth_Ia"/>
</dbReference>
<dbReference type="PANTHER" id="PTHR42765:SF1">
    <property type="entry name" value="ISOLEUCINE--TRNA LIGASE, MITOCHONDRIAL"/>
    <property type="match status" value="1"/>
</dbReference>
<dbReference type="InterPro" id="IPR002301">
    <property type="entry name" value="Ile-tRNA-ligase"/>
</dbReference>
<feature type="domain" description="Zinc finger FPG/IleRS-type" evidence="14">
    <location>
        <begin position="899"/>
        <end position="925"/>
    </location>
</feature>
<comment type="similarity">
    <text evidence="1 12">Belongs to the class-I aminoacyl-tRNA synthetase family. IleS type 1 subfamily.</text>
</comment>
<dbReference type="GO" id="GO:0002161">
    <property type="term" value="F:aminoacyl-tRNA deacylase activity"/>
    <property type="evidence" value="ECO:0007669"/>
    <property type="project" value="InterPro"/>
</dbReference>
<name>A0A7W0C7K5_9BACT</name>
<dbReference type="InterPro" id="IPR010663">
    <property type="entry name" value="Znf_FPG/IleRS"/>
</dbReference>
<dbReference type="Pfam" id="PF06827">
    <property type="entry name" value="zf-FPG_IleRS"/>
    <property type="match status" value="1"/>
</dbReference>
<comment type="domain">
    <text evidence="12">IleRS has two distinct active sites: one for aminoacylation and one for editing. The misactivated valine is translocated from the active site to the editing site, which sterically excludes the correctly activated isoleucine. The single editing site contains two valyl binding pockets, one specific for each substrate (Val-AMP or Val-tRNA(Ile)).</text>
</comment>
<keyword evidence="4 12" id="KW-0479">Metal-binding</keyword>
<dbReference type="FunFam" id="3.40.50.620:FF:000042">
    <property type="entry name" value="Isoleucine--tRNA ligase"/>
    <property type="match status" value="1"/>
</dbReference>
<dbReference type="GO" id="GO:0005829">
    <property type="term" value="C:cytosol"/>
    <property type="evidence" value="ECO:0007669"/>
    <property type="project" value="TreeGrafter"/>
</dbReference>
<dbReference type="EC" id="6.1.1.5" evidence="12"/>
<comment type="caution">
    <text evidence="16">The sequence shown here is derived from an EMBL/GenBank/DDBJ whole genome shotgun (WGS) entry which is preliminary data.</text>
</comment>
<evidence type="ECO:0000256" key="6">
    <source>
        <dbReference type="ARBA" id="ARBA00022833"/>
    </source>
</evidence>
<evidence type="ECO:0000256" key="1">
    <source>
        <dbReference type="ARBA" id="ARBA00006887"/>
    </source>
</evidence>
<feature type="binding site" evidence="12">
    <location>
        <position position="606"/>
    </location>
    <ligand>
        <name>ATP</name>
        <dbReference type="ChEBI" id="CHEBI:30616"/>
    </ligand>
</feature>
<dbReference type="PROSITE" id="PS00178">
    <property type="entry name" value="AA_TRNA_LIGASE_I"/>
    <property type="match status" value="1"/>
</dbReference>
<dbReference type="InterPro" id="IPR013155">
    <property type="entry name" value="M/V/L/I-tRNA-synth_anticd-bd"/>
</dbReference>
<dbReference type="CDD" id="cd07960">
    <property type="entry name" value="Anticodon_Ia_Ile_BEm"/>
    <property type="match status" value="1"/>
</dbReference>
<feature type="short sequence motif" description="'HIGH' region" evidence="12">
    <location>
        <begin position="57"/>
        <end position="67"/>
    </location>
</feature>